<name>A0A0L0HTT3_SPIPD</name>
<dbReference type="OrthoDB" id="66144at2759"/>
<dbReference type="SUPFAM" id="SSF53335">
    <property type="entry name" value="S-adenosyl-L-methionine-dependent methyltransferases"/>
    <property type="match status" value="1"/>
</dbReference>
<dbReference type="GO" id="GO:0016279">
    <property type="term" value="F:protein-lysine N-methyltransferase activity"/>
    <property type="evidence" value="ECO:0007669"/>
    <property type="project" value="InterPro"/>
</dbReference>
<keyword evidence="2" id="KW-0489">Methyltransferase</keyword>
<dbReference type="InterPro" id="IPR029063">
    <property type="entry name" value="SAM-dependent_MTases_sf"/>
</dbReference>
<dbReference type="Gene3D" id="3.40.50.150">
    <property type="entry name" value="Vaccinia Virus protein VP39"/>
    <property type="match status" value="1"/>
</dbReference>
<evidence type="ECO:0000313" key="6">
    <source>
        <dbReference type="Proteomes" id="UP000053201"/>
    </source>
</evidence>
<gene>
    <name evidence="5" type="ORF">SPPG_00247</name>
</gene>
<accession>A0A0L0HTT3</accession>
<reference evidence="5 6" key="1">
    <citation type="submission" date="2009-08" db="EMBL/GenBank/DDBJ databases">
        <title>The Genome Sequence of Spizellomyces punctatus strain DAOM BR117.</title>
        <authorList>
            <consortium name="The Broad Institute Genome Sequencing Platform"/>
            <person name="Russ C."/>
            <person name="Cuomo C."/>
            <person name="Shea T."/>
            <person name="Young S.K."/>
            <person name="Zeng Q."/>
            <person name="Koehrsen M."/>
            <person name="Haas B."/>
            <person name="Borodovsky M."/>
            <person name="Guigo R."/>
            <person name="Alvarado L."/>
            <person name="Berlin A."/>
            <person name="Bochicchio J."/>
            <person name="Borenstein D."/>
            <person name="Chapman S."/>
            <person name="Chen Z."/>
            <person name="Engels R."/>
            <person name="Freedman E."/>
            <person name="Gellesch M."/>
            <person name="Goldberg J."/>
            <person name="Griggs A."/>
            <person name="Gujja S."/>
            <person name="Heiman D."/>
            <person name="Hepburn T."/>
            <person name="Howarth C."/>
            <person name="Jen D."/>
            <person name="Larson L."/>
            <person name="Lewis B."/>
            <person name="Mehta T."/>
            <person name="Park D."/>
            <person name="Pearson M."/>
            <person name="Roberts A."/>
            <person name="Saif S."/>
            <person name="Shenoy N."/>
            <person name="Sisk P."/>
            <person name="Stolte C."/>
            <person name="Sykes S."/>
            <person name="Thomson T."/>
            <person name="Walk T."/>
            <person name="White J."/>
            <person name="Yandava C."/>
            <person name="Burger G."/>
            <person name="Gray M.W."/>
            <person name="Holland P.W.H."/>
            <person name="King N."/>
            <person name="Lang F.B.F."/>
            <person name="Roger A.J."/>
            <person name="Ruiz-Trillo I."/>
            <person name="Lander E."/>
            <person name="Nusbaum C."/>
        </authorList>
    </citation>
    <scope>NUCLEOTIDE SEQUENCE [LARGE SCALE GENOMIC DNA]</scope>
    <source>
        <strain evidence="5 6">DAOM BR117</strain>
    </source>
</reference>
<proteinExistence type="inferred from homology"/>
<evidence type="ECO:0000256" key="2">
    <source>
        <dbReference type="ARBA" id="ARBA00022603"/>
    </source>
</evidence>
<evidence type="ECO:0000313" key="5">
    <source>
        <dbReference type="EMBL" id="KND04518.1"/>
    </source>
</evidence>
<dbReference type="GO" id="GO:1905706">
    <property type="term" value="P:regulation of mitochondrial ATP synthesis coupled proton transport"/>
    <property type="evidence" value="ECO:0007669"/>
    <property type="project" value="TreeGrafter"/>
</dbReference>
<organism evidence="5 6">
    <name type="scientific">Spizellomyces punctatus (strain DAOM BR117)</name>
    <dbReference type="NCBI Taxonomy" id="645134"/>
    <lineage>
        <taxon>Eukaryota</taxon>
        <taxon>Fungi</taxon>
        <taxon>Fungi incertae sedis</taxon>
        <taxon>Chytridiomycota</taxon>
        <taxon>Chytridiomycota incertae sedis</taxon>
        <taxon>Chytridiomycetes</taxon>
        <taxon>Spizellomycetales</taxon>
        <taxon>Spizellomycetaceae</taxon>
        <taxon>Spizellomyces</taxon>
    </lineage>
</organism>
<dbReference type="AlphaFoldDB" id="A0A0L0HTT3"/>
<keyword evidence="6" id="KW-1185">Reference proteome</keyword>
<comment type="similarity">
    <text evidence="1">Belongs to the ANT/ATPSC lysine N-methyltransferase family.</text>
</comment>
<keyword evidence="4" id="KW-0949">S-adenosyl-L-methionine</keyword>
<dbReference type="EMBL" id="KQ257450">
    <property type="protein sequence ID" value="KND04518.1"/>
    <property type="molecule type" value="Genomic_DNA"/>
</dbReference>
<dbReference type="PANTHER" id="PTHR13610:SF11">
    <property type="entry name" value="METHYLTRANSFERASE DOMAIN-CONTAINING PROTEIN"/>
    <property type="match status" value="1"/>
</dbReference>
<dbReference type="VEuPathDB" id="FungiDB:SPPG_00247"/>
<keyword evidence="3" id="KW-0808">Transferase</keyword>
<dbReference type="InParanoid" id="A0A0L0HTT3"/>
<dbReference type="GeneID" id="27683989"/>
<evidence type="ECO:0000256" key="1">
    <source>
        <dbReference type="ARBA" id="ARBA00010633"/>
    </source>
</evidence>
<dbReference type="CDD" id="cd02440">
    <property type="entry name" value="AdoMet_MTases"/>
    <property type="match status" value="1"/>
</dbReference>
<evidence type="ECO:0000256" key="3">
    <source>
        <dbReference type="ARBA" id="ARBA00022679"/>
    </source>
</evidence>
<dbReference type="RefSeq" id="XP_016612557.1">
    <property type="nucleotide sequence ID" value="XM_016748578.1"/>
</dbReference>
<sequence>MEPINSVESVDDPYLLYPELAIATPPTSRIRRLVAYDWANGFVSPFRETPTDVCTSLAEYLRLHSLVSARDSLLDLGCGNGALLFGVVKALGPVATSCSLVGLDLDLTLVEEAAKTATGDAIIRNQRVQLFVGDIVSRNPVSQVHPRLRSNIDGISMVSTTTTVDTLLDDASVILLYLLPEAIGKLLPSLRHQIHLGKLVVSIKWPLTSPDLDLSEFLCTHQDGYLVYRRSIKA</sequence>
<evidence type="ECO:0000256" key="4">
    <source>
        <dbReference type="ARBA" id="ARBA00022691"/>
    </source>
</evidence>
<dbReference type="eggNOG" id="ENOG502TCSZ">
    <property type="taxonomic scope" value="Eukaryota"/>
</dbReference>
<dbReference type="InterPro" id="IPR026170">
    <property type="entry name" value="FAM173A/B"/>
</dbReference>
<dbReference type="GO" id="GO:0032259">
    <property type="term" value="P:methylation"/>
    <property type="evidence" value="ECO:0007669"/>
    <property type="project" value="UniProtKB-KW"/>
</dbReference>
<protein>
    <submittedName>
        <fullName evidence="5">Uncharacterized protein</fullName>
    </submittedName>
</protein>
<dbReference type="Proteomes" id="UP000053201">
    <property type="component" value="Unassembled WGS sequence"/>
</dbReference>
<dbReference type="GO" id="GO:0005739">
    <property type="term" value="C:mitochondrion"/>
    <property type="evidence" value="ECO:0007669"/>
    <property type="project" value="TreeGrafter"/>
</dbReference>
<dbReference type="PANTHER" id="PTHR13610">
    <property type="entry name" value="METHYLTRANSFERASE DOMAIN-CONTAINING PROTEIN"/>
    <property type="match status" value="1"/>
</dbReference>